<dbReference type="Gene3D" id="2.60.120.10">
    <property type="entry name" value="Jelly Rolls"/>
    <property type="match status" value="2"/>
</dbReference>
<evidence type="ECO:0000259" key="2">
    <source>
        <dbReference type="PROSITE" id="PS50042"/>
    </source>
</evidence>
<proteinExistence type="predicted"/>
<evidence type="ECO:0000313" key="4">
    <source>
        <dbReference type="Proteomes" id="UP000596742"/>
    </source>
</evidence>
<sequence length="922" mass="105809">MDLTKDKLDKVKIKAEERITDWIESCQTAGITRLYDQYGTANFKRIEYKKDETQKKEKNAVPSRLRPLKHKKDVEIQKKSFDNRTIEIDHKKKDKEDKKSPRKSTKSSKGREDSISRHNMDFQSDSTRKYRDSASIFREMNNRSSHNRSSFKSSVCSMDAISLMCDEPKENNLGGFHLQGKLDKFKGSDLSFLQFTDTTKTKISKKGCSTKMGTKSRFDPLKLPKRFQIEKSNINTIAKAEKTFYEYDKSEYFKPGMSKVVGNKDRRKKIKMPPGTECISEEDRSSSEGTLESMRMPRASIQISTDIPLKELNRTCTSPITIQISTETPPPGSMSRPPSTLFSQIPVTFTIDTNSVNEYVKRSNSPFANEPSTIADETRAHSSFALWSPTTSPLALRPSRSEINTHKQSLKLGLAPLSLGLKRNKSRLSRINLSTTPSSILRTGKSSTLLSRTVSRRFPGGVPSSTNVSVADDRKAVVLERFRRFTNKFICVSRLLNAVKAKMKMQTREEISSVKKEDEKGHKSNVLDFDVSYFKSATTSYGGLSHRARDALWKMVHQRTERDIRTLEEVMDRLPFFHKYPKSIKADLARMLWYDRFEDQRIIIKQGDIGTRMYFVVSGCVSLQTTDIDPRSGTKHVIHLKDVKSGATFGELALIRDMKRNYTAVCKGDSEFLSLSKNEFNNVLRHQYEENWQQRNTFIRSQQSFEGASIDQMKSVTDMSDMKSFPDNTVIFGDKTQLTEAVYFIRKGKCDMIKKISLLRTQSPYLRPSLFLSDNKKDHSEFLNKPYGKHTRICRTENHMLTVMSLYPGDYFGVGENLQDTYIITNGKVECLVINSAFFAINLMTDQLEEMKNKNEEKIPSNQNLYLKFEANRKWAEYKKSLVENVVSRKRIPNVTTKEDIPKILTMSPSIPQDLLWKDKPS</sequence>
<gene>
    <name evidence="3" type="ORF">MGAL_10B068151</name>
</gene>
<dbReference type="Pfam" id="PF00027">
    <property type="entry name" value="cNMP_binding"/>
    <property type="match status" value="1"/>
</dbReference>
<dbReference type="PANTHER" id="PTHR23011:SF44">
    <property type="entry name" value="CYCLIC NUCLEOTIDE-BINDING DOMAIN-CONTAINING PROTEIN"/>
    <property type="match status" value="1"/>
</dbReference>
<evidence type="ECO:0000256" key="1">
    <source>
        <dbReference type="SAM" id="MobiDB-lite"/>
    </source>
</evidence>
<dbReference type="AlphaFoldDB" id="A0A8B6G0J7"/>
<dbReference type="SMART" id="SM00100">
    <property type="entry name" value="cNMP"/>
    <property type="match status" value="1"/>
</dbReference>
<dbReference type="InterPro" id="IPR018490">
    <property type="entry name" value="cNMP-bd_dom_sf"/>
</dbReference>
<dbReference type="PROSITE" id="PS00888">
    <property type="entry name" value="CNMP_BINDING_1"/>
    <property type="match status" value="1"/>
</dbReference>
<dbReference type="InterPro" id="IPR000595">
    <property type="entry name" value="cNMP-bd_dom"/>
</dbReference>
<dbReference type="PANTHER" id="PTHR23011">
    <property type="entry name" value="CYCLIC NUCLEOTIDE-BINDING DOMAIN CONTAINING PROTEIN"/>
    <property type="match status" value="1"/>
</dbReference>
<dbReference type="SUPFAM" id="SSF51206">
    <property type="entry name" value="cAMP-binding domain-like"/>
    <property type="match status" value="2"/>
</dbReference>
<dbReference type="InterPro" id="IPR018488">
    <property type="entry name" value="cNMP-bd_CS"/>
</dbReference>
<feature type="compositionally biased region" description="Basic and acidic residues" evidence="1">
    <location>
        <begin position="109"/>
        <end position="130"/>
    </location>
</feature>
<keyword evidence="4" id="KW-1185">Reference proteome</keyword>
<feature type="region of interest" description="Disordered" evidence="1">
    <location>
        <begin position="50"/>
        <end position="130"/>
    </location>
</feature>
<organism evidence="3 4">
    <name type="scientific">Mytilus galloprovincialis</name>
    <name type="common">Mediterranean mussel</name>
    <dbReference type="NCBI Taxonomy" id="29158"/>
    <lineage>
        <taxon>Eukaryota</taxon>
        <taxon>Metazoa</taxon>
        <taxon>Spiralia</taxon>
        <taxon>Lophotrochozoa</taxon>
        <taxon>Mollusca</taxon>
        <taxon>Bivalvia</taxon>
        <taxon>Autobranchia</taxon>
        <taxon>Pteriomorphia</taxon>
        <taxon>Mytilida</taxon>
        <taxon>Mytiloidea</taxon>
        <taxon>Mytilidae</taxon>
        <taxon>Mytilinae</taxon>
        <taxon>Mytilus</taxon>
    </lineage>
</organism>
<reference evidence="3" key="1">
    <citation type="submission" date="2018-11" db="EMBL/GenBank/DDBJ databases">
        <authorList>
            <person name="Alioto T."/>
            <person name="Alioto T."/>
        </authorList>
    </citation>
    <scope>NUCLEOTIDE SEQUENCE</scope>
</reference>
<dbReference type="InterPro" id="IPR014710">
    <property type="entry name" value="RmlC-like_jellyroll"/>
</dbReference>
<dbReference type="CDD" id="cd00038">
    <property type="entry name" value="CAP_ED"/>
    <property type="match status" value="1"/>
</dbReference>
<dbReference type="Proteomes" id="UP000596742">
    <property type="component" value="Unassembled WGS sequence"/>
</dbReference>
<evidence type="ECO:0000313" key="3">
    <source>
        <dbReference type="EMBL" id="VDI57018.1"/>
    </source>
</evidence>
<feature type="domain" description="Cyclic nucleotide-binding" evidence="2">
    <location>
        <begin position="576"/>
        <end position="701"/>
    </location>
</feature>
<feature type="compositionally biased region" description="Basic and acidic residues" evidence="1">
    <location>
        <begin position="50"/>
        <end position="59"/>
    </location>
</feature>
<feature type="compositionally biased region" description="Basic and acidic residues" evidence="1">
    <location>
        <begin position="72"/>
        <end position="99"/>
    </location>
</feature>
<dbReference type="EMBL" id="UYJE01007682">
    <property type="protein sequence ID" value="VDI57018.1"/>
    <property type="molecule type" value="Genomic_DNA"/>
</dbReference>
<accession>A0A8B6G0J7</accession>
<comment type="caution">
    <text evidence="3">The sequence shown here is derived from an EMBL/GenBank/DDBJ whole genome shotgun (WGS) entry which is preliminary data.</text>
</comment>
<dbReference type="OrthoDB" id="166212at2759"/>
<dbReference type="PROSITE" id="PS50042">
    <property type="entry name" value="CNMP_BINDING_3"/>
    <property type="match status" value="1"/>
</dbReference>
<protein>
    <recommendedName>
        <fullName evidence="2">Cyclic nucleotide-binding domain-containing protein</fullName>
    </recommendedName>
</protein>
<name>A0A8B6G0J7_MYTGA</name>
<feature type="region of interest" description="Disordered" evidence="1">
    <location>
        <begin position="264"/>
        <end position="291"/>
    </location>
</feature>